<dbReference type="InterPro" id="IPR035972">
    <property type="entry name" value="GLA-like_dom_SF"/>
</dbReference>
<keyword evidence="3 11" id="KW-0301">Gamma-carboxyglutamic acid</keyword>
<feature type="binding site" evidence="9">
    <location>
        <position position="75"/>
    </location>
    <ligand>
        <name>Ca(2+)</name>
        <dbReference type="ChEBI" id="CHEBI:29108"/>
        <label>2</label>
    </ligand>
</feature>
<dbReference type="InterPro" id="IPR002384">
    <property type="entry name" value="Osteocalcin/MGP"/>
</dbReference>
<dbReference type="PRINTS" id="PR00002">
    <property type="entry name" value="GLABONE"/>
</dbReference>
<dbReference type="GO" id="GO:0031214">
    <property type="term" value="P:biomineral tissue development"/>
    <property type="evidence" value="ECO:0007669"/>
    <property type="project" value="UniProtKB-KW"/>
</dbReference>
<feature type="binding site" evidence="9">
    <location>
        <position position="72"/>
    </location>
    <ligand>
        <name>Ca(2+)</name>
        <dbReference type="ChEBI" id="CHEBI:29108"/>
        <label>2</label>
    </ligand>
</feature>
<feature type="binding site" evidence="9">
    <location>
        <position position="81"/>
    </location>
    <ligand>
        <name>Ca(2+)</name>
        <dbReference type="ChEBI" id="CHEBI:29108"/>
        <label>3</label>
    </ligand>
</feature>
<keyword evidence="8 10" id="KW-1015">Disulfide bond</keyword>
<feature type="disulfide bond" evidence="10">
    <location>
        <begin position="74"/>
        <end position="80"/>
    </location>
</feature>
<feature type="modified residue" description="4-carboxyglutamate" evidence="11">
    <location>
        <position position="72"/>
    </location>
</feature>
<dbReference type="GO" id="GO:0005509">
    <property type="term" value="F:calcium ion binding"/>
    <property type="evidence" value="ECO:0007669"/>
    <property type="project" value="UniProtKB-UniRule"/>
</dbReference>
<evidence type="ECO:0000256" key="2">
    <source>
        <dbReference type="ARBA" id="ARBA00008850"/>
    </source>
</evidence>
<evidence type="ECO:0000256" key="11">
    <source>
        <dbReference type="PIRSR" id="PIRSR602384-3"/>
    </source>
</evidence>
<feature type="modified residue" description="4-carboxyglutamate" evidence="11">
    <location>
        <position position="75"/>
    </location>
</feature>
<evidence type="ECO:0000256" key="8">
    <source>
        <dbReference type="ARBA" id="ARBA00023157"/>
    </source>
</evidence>
<keyword evidence="4 12" id="KW-0964">Secreted</keyword>
<evidence type="ECO:0000256" key="4">
    <source>
        <dbReference type="ARBA" id="ARBA00022525"/>
    </source>
</evidence>
<dbReference type="Proteomes" id="UP001181693">
    <property type="component" value="Unassembled WGS sequence"/>
</dbReference>
<keyword evidence="12" id="KW-0732">Signal</keyword>
<dbReference type="PROSITE" id="PS00011">
    <property type="entry name" value="GLA_1"/>
    <property type="match status" value="1"/>
</dbReference>
<evidence type="ECO:0000313" key="14">
    <source>
        <dbReference type="EMBL" id="DBA13924.1"/>
    </source>
</evidence>
<organism evidence="14 15">
    <name type="scientific">Pyxicephalus adspersus</name>
    <name type="common">African bullfrog</name>
    <dbReference type="NCBI Taxonomy" id="30357"/>
    <lineage>
        <taxon>Eukaryota</taxon>
        <taxon>Metazoa</taxon>
        <taxon>Chordata</taxon>
        <taxon>Craniata</taxon>
        <taxon>Vertebrata</taxon>
        <taxon>Euteleostomi</taxon>
        <taxon>Amphibia</taxon>
        <taxon>Batrachia</taxon>
        <taxon>Anura</taxon>
        <taxon>Neobatrachia</taxon>
        <taxon>Ranoidea</taxon>
        <taxon>Pyxicephalidae</taxon>
        <taxon>Pyxicephalinae</taxon>
        <taxon>Pyxicephalus</taxon>
    </lineage>
</organism>
<dbReference type="GO" id="GO:0030500">
    <property type="term" value="P:regulation of bone mineralization"/>
    <property type="evidence" value="ECO:0007669"/>
    <property type="project" value="InterPro"/>
</dbReference>
<accession>A0AAV2ZJ13</accession>
<dbReference type="SUPFAM" id="SSF57630">
    <property type="entry name" value="GLA-domain"/>
    <property type="match status" value="1"/>
</dbReference>
<dbReference type="GO" id="GO:0032571">
    <property type="term" value="P:response to vitamin K"/>
    <property type="evidence" value="ECO:0007669"/>
    <property type="project" value="InterPro"/>
</dbReference>
<evidence type="ECO:0000256" key="5">
    <source>
        <dbReference type="ARBA" id="ARBA00022591"/>
    </source>
</evidence>
<evidence type="ECO:0000256" key="1">
    <source>
        <dbReference type="ARBA" id="ARBA00004613"/>
    </source>
</evidence>
<evidence type="ECO:0000256" key="9">
    <source>
        <dbReference type="PIRSR" id="PIRSR602384-1"/>
    </source>
</evidence>
<dbReference type="InterPro" id="IPR058704">
    <property type="entry name" value="BGLAP-like_C"/>
</dbReference>
<dbReference type="GO" id="GO:0005576">
    <property type="term" value="C:extracellular region"/>
    <property type="evidence" value="ECO:0007669"/>
    <property type="project" value="UniProtKB-SubCell"/>
</dbReference>
<feature type="signal peptide" evidence="12">
    <location>
        <begin position="1"/>
        <end position="18"/>
    </location>
</feature>
<comment type="subcellular location">
    <subcellularLocation>
        <location evidence="1 12">Secreted</location>
    </subcellularLocation>
</comment>
<feature type="chain" id="PRO_5043097164" description="Osteocalcin" evidence="12">
    <location>
        <begin position="19"/>
        <end position="100"/>
    </location>
</feature>
<evidence type="ECO:0000256" key="6">
    <source>
        <dbReference type="ARBA" id="ARBA00022723"/>
    </source>
</evidence>
<evidence type="ECO:0000313" key="15">
    <source>
        <dbReference type="Proteomes" id="UP001181693"/>
    </source>
</evidence>
<comment type="caution">
    <text evidence="14">The sequence shown here is derived from an EMBL/GenBank/DDBJ whole genome shotgun (WGS) entry which is preliminary data.</text>
</comment>
<sequence length="100" mass="11344">MKLVIVAALLGLVVLCMGRRAHDRRSLADSRSSEAFISRQESANFAKRHRRSNLHNVVLGTPVRDPLESKREVCELNPSCDELADHIGFHEAYRRFYGPV</sequence>
<name>A0AAV2ZJ13_PYXAD</name>
<dbReference type="EMBL" id="DYDO01000013">
    <property type="protein sequence ID" value="DBA13924.1"/>
    <property type="molecule type" value="Genomic_DNA"/>
</dbReference>
<comment type="PTM">
    <text evidence="11 12">Gamma-carboxyglutamate residues are formed by vitamin K dependent carboxylation. These residues are essential for the binding of calcium.</text>
</comment>
<dbReference type="Pfam" id="PF25890">
    <property type="entry name" value="BGLAP_C"/>
    <property type="match status" value="1"/>
</dbReference>
<reference evidence="14" key="1">
    <citation type="thesis" date="2020" institute="ProQuest LLC" country="789 East Eisenhower Parkway, Ann Arbor, MI, USA">
        <title>Comparative Genomics and Chromosome Evolution.</title>
        <authorList>
            <person name="Mudd A.B."/>
        </authorList>
    </citation>
    <scope>NUCLEOTIDE SEQUENCE</scope>
    <source>
        <strain evidence="14">1538</strain>
        <tissue evidence="14">Blood</tissue>
    </source>
</reference>
<protein>
    <recommendedName>
        <fullName evidence="12">Osteocalcin</fullName>
    </recommendedName>
</protein>
<evidence type="ECO:0000256" key="10">
    <source>
        <dbReference type="PIRSR" id="PIRSR602384-2"/>
    </source>
</evidence>
<feature type="modified residue" description="4-carboxyglutamate" evidence="11">
    <location>
        <position position="68"/>
    </location>
</feature>
<dbReference type="SMART" id="SM00069">
    <property type="entry name" value="GLA"/>
    <property type="match status" value="1"/>
</dbReference>
<proteinExistence type="inferred from homology"/>
<dbReference type="PANTHER" id="PTHR14235:SF0">
    <property type="entry name" value="OSTEOCALCIN"/>
    <property type="match status" value="1"/>
</dbReference>
<keyword evidence="15" id="KW-1185">Reference proteome</keyword>
<evidence type="ECO:0000256" key="3">
    <source>
        <dbReference type="ARBA" id="ARBA00022479"/>
    </source>
</evidence>
<keyword evidence="7 9" id="KW-0106">Calcium</keyword>
<dbReference type="AlphaFoldDB" id="A0AAV2ZJ13"/>
<feature type="binding site" evidence="9">
    <location>
        <position position="68"/>
    </location>
    <ligand>
        <name>Ca(2+)</name>
        <dbReference type="ChEBI" id="CHEBI:29108"/>
        <label>1</label>
    </ligand>
</feature>
<keyword evidence="6 9" id="KW-0479">Metal-binding</keyword>
<dbReference type="PROSITE" id="PS50998">
    <property type="entry name" value="GLA_2"/>
    <property type="match status" value="1"/>
</dbReference>
<dbReference type="PANTHER" id="PTHR14235">
    <property type="entry name" value="OSTEOCALCIN"/>
    <property type="match status" value="1"/>
</dbReference>
<dbReference type="GO" id="GO:0060348">
    <property type="term" value="P:bone development"/>
    <property type="evidence" value="ECO:0007669"/>
    <property type="project" value="InterPro"/>
</dbReference>
<evidence type="ECO:0000256" key="12">
    <source>
        <dbReference type="RuleBase" id="RU361261"/>
    </source>
</evidence>
<evidence type="ECO:0000259" key="13">
    <source>
        <dbReference type="PROSITE" id="PS50998"/>
    </source>
</evidence>
<dbReference type="GO" id="GO:0001649">
    <property type="term" value="P:osteoblast differentiation"/>
    <property type="evidence" value="ECO:0007669"/>
    <property type="project" value="TreeGrafter"/>
</dbReference>
<dbReference type="GO" id="GO:1900076">
    <property type="term" value="P:regulation of cellular response to insulin stimulus"/>
    <property type="evidence" value="ECO:0007669"/>
    <property type="project" value="InterPro"/>
</dbReference>
<keyword evidence="5" id="KW-0091">Biomineralization</keyword>
<feature type="domain" description="Gla" evidence="13">
    <location>
        <begin position="52"/>
        <end position="98"/>
    </location>
</feature>
<dbReference type="InterPro" id="IPR039176">
    <property type="entry name" value="Osteocalcin"/>
</dbReference>
<dbReference type="GO" id="GO:0008147">
    <property type="term" value="F:structural constituent of bone"/>
    <property type="evidence" value="ECO:0007669"/>
    <property type="project" value="TreeGrafter"/>
</dbReference>
<dbReference type="InterPro" id="IPR000294">
    <property type="entry name" value="GLA_domain"/>
</dbReference>
<dbReference type="GO" id="GO:0046848">
    <property type="term" value="F:hydroxyapatite binding"/>
    <property type="evidence" value="ECO:0007669"/>
    <property type="project" value="TreeGrafter"/>
</dbReference>
<comment type="function">
    <text evidence="12">Binds strongly to apatite and calcium.</text>
</comment>
<gene>
    <name evidence="14" type="ORF">GDO54_004948</name>
</gene>
<comment type="similarity">
    <text evidence="2 12">Belongs to the osteocalcin/matrix Gla protein family.</text>
</comment>
<evidence type="ECO:0000256" key="7">
    <source>
        <dbReference type="ARBA" id="ARBA00022837"/>
    </source>
</evidence>